<dbReference type="Proteomes" id="UP001230908">
    <property type="component" value="Unassembled WGS sequence"/>
</dbReference>
<dbReference type="InterPro" id="IPR036388">
    <property type="entry name" value="WH-like_DNA-bd_sf"/>
</dbReference>
<evidence type="ECO:0000259" key="4">
    <source>
        <dbReference type="PROSITE" id="PS50949"/>
    </source>
</evidence>
<dbReference type="SUPFAM" id="SSF48008">
    <property type="entry name" value="GntR ligand-binding domain-like"/>
    <property type="match status" value="1"/>
</dbReference>
<evidence type="ECO:0000313" key="6">
    <source>
        <dbReference type="Proteomes" id="UP001230908"/>
    </source>
</evidence>
<sequence>MKAERPLDRGAFMHERVYERIRDMIVDGRLAPGDRLIETTLAATLGVSRTPVRESIRRLLQEKWVVLQETGGVTVRRMSAKDLVDAYTTRAALEAVGGRLAAQNATRADVDRLRKLTLAERAAMEAGQLEKLSRLNTRFHDGVAVLSGNQPLLDALNGLAIHTVYYKRAIATAAQDPAWHAQYLTYVAHRLSDHERVVELLDAHAADEVEDWMRRHVVENADNLVKLLRLEPDAGSDVELSRIQLSTRPHP</sequence>
<dbReference type="PANTHER" id="PTHR43537:SF5">
    <property type="entry name" value="UXU OPERON TRANSCRIPTIONAL REGULATOR"/>
    <property type="match status" value="1"/>
</dbReference>
<evidence type="ECO:0000256" key="3">
    <source>
        <dbReference type="ARBA" id="ARBA00023163"/>
    </source>
</evidence>
<keyword evidence="2" id="KW-0238">DNA-binding</keyword>
<evidence type="ECO:0000313" key="5">
    <source>
        <dbReference type="EMBL" id="MDQ7909909.1"/>
    </source>
</evidence>
<keyword evidence="6" id="KW-1185">Reference proteome</keyword>
<gene>
    <name evidence="5" type="ORF">RB614_35970</name>
</gene>
<dbReference type="Pfam" id="PF00392">
    <property type="entry name" value="GntR"/>
    <property type="match status" value="1"/>
</dbReference>
<dbReference type="SMART" id="SM00895">
    <property type="entry name" value="FCD"/>
    <property type="match status" value="1"/>
</dbReference>
<dbReference type="Gene3D" id="1.20.120.530">
    <property type="entry name" value="GntR ligand-binding domain-like"/>
    <property type="match status" value="1"/>
</dbReference>
<reference evidence="5 6" key="1">
    <citation type="submission" date="2023-08" db="EMBL/GenBank/DDBJ databases">
        <title>Phytohabitans sansha sp. nov., isolated from marine sediment.</title>
        <authorList>
            <person name="Zhao Y."/>
            <person name="Yi K."/>
        </authorList>
    </citation>
    <scope>NUCLEOTIDE SEQUENCE [LARGE SCALE GENOMIC DNA]</scope>
    <source>
        <strain evidence="5 6">ZYX-F-186</strain>
    </source>
</reference>
<dbReference type="InterPro" id="IPR008920">
    <property type="entry name" value="TF_FadR/GntR_C"/>
</dbReference>
<evidence type="ECO:0000256" key="2">
    <source>
        <dbReference type="ARBA" id="ARBA00023125"/>
    </source>
</evidence>
<feature type="domain" description="HTH gntR-type" evidence="4">
    <location>
        <begin position="11"/>
        <end position="78"/>
    </location>
</feature>
<dbReference type="SMART" id="SM00345">
    <property type="entry name" value="HTH_GNTR"/>
    <property type="match status" value="1"/>
</dbReference>
<accession>A0ABU0ZUB0</accession>
<name>A0ABU0ZUB0_9ACTN</name>
<dbReference type="Gene3D" id="1.10.10.10">
    <property type="entry name" value="Winged helix-like DNA-binding domain superfamily/Winged helix DNA-binding domain"/>
    <property type="match status" value="1"/>
</dbReference>
<dbReference type="CDD" id="cd07377">
    <property type="entry name" value="WHTH_GntR"/>
    <property type="match status" value="1"/>
</dbReference>
<dbReference type="InterPro" id="IPR011711">
    <property type="entry name" value="GntR_C"/>
</dbReference>
<dbReference type="PANTHER" id="PTHR43537">
    <property type="entry name" value="TRANSCRIPTIONAL REGULATOR, GNTR FAMILY"/>
    <property type="match status" value="1"/>
</dbReference>
<keyword evidence="1" id="KW-0805">Transcription regulation</keyword>
<dbReference type="EMBL" id="JAVHUY010000048">
    <property type="protein sequence ID" value="MDQ7909909.1"/>
    <property type="molecule type" value="Genomic_DNA"/>
</dbReference>
<protein>
    <submittedName>
        <fullName evidence="5">GntR family transcriptional regulator</fullName>
    </submittedName>
</protein>
<evidence type="ECO:0000256" key="1">
    <source>
        <dbReference type="ARBA" id="ARBA00023015"/>
    </source>
</evidence>
<proteinExistence type="predicted"/>
<dbReference type="Pfam" id="PF07729">
    <property type="entry name" value="FCD"/>
    <property type="match status" value="1"/>
</dbReference>
<comment type="caution">
    <text evidence="5">The sequence shown here is derived from an EMBL/GenBank/DDBJ whole genome shotgun (WGS) entry which is preliminary data.</text>
</comment>
<dbReference type="RefSeq" id="WP_308717163.1">
    <property type="nucleotide sequence ID" value="NZ_JAVHUY010000048.1"/>
</dbReference>
<dbReference type="InterPro" id="IPR000524">
    <property type="entry name" value="Tscrpt_reg_HTH_GntR"/>
</dbReference>
<dbReference type="InterPro" id="IPR036390">
    <property type="entry name" value="WH_DNA-bd_sf"/>
</dbReference>
<dbReference type="PROSITE" id="PS50949">
    <property type="entry name" value="HTH_GNTR"/>
    <property type="match status" value="1"/>
</dbReference>
<keyword evidence="3" id="KW-0804">Transcription</keyword>
<dbReference type="SUPFAM" id="SSF46785">
    <property type="entry name" value="Winged helix' DNA-binding domain"/>
    <property type="match status" value="1"/>
</dbReference>
<organism evidence="5 6">
    <name type="scientific">Phytohabitans maris</name>
    <dbReference type="NCBI Taxonomy" id="3071409"/>
    <lineage>
        <taxon>Bacteria</taxon>
        <taxon>Bacillati</taxon>
        <taxon>Actinomycetota</taxon>
        <taxon>Actinomycetes</taxon>
        <taxon>Micromonosporales</taxon>
        <taxon>Micromonosporaceae</taxon>
    </lineage>
</organism>